<dbReference type="AlphaFoldDB" id="B8GHB9"/>
<gene>
    <name evidence="7" type="ordered locus">Mpal_1184</name>
</gene>
<sequence>MKIIGINGSPRKEASNTRKLVRSVLDGAAEQGAETELIDIADQMITFCSGCLTCYTTGSCIFDDDAQEIFALMQEADGIVLGSPVYILSITGQLKQLLDRLTDAIHCQMLSGKYGCSVVTTGGSSDQEVLVYLNRTLNLFGVTVVGGERVAMASGPEAFHEAITDSRILGRNLAEAIATKRRYPEQEAVLTSLQKLFSQYAEVAKEIYPHQYDFWQAKGETHR</sequence>
<protein>
    <submittedName>
        <fullName evidence="7">NADPH-dependent FMN reductase</fullName>
    </submittedName>
</protein>
<accession>B8GHB9</accession>
<dbReference type="PANTHER" id="PTHR43278:SF1">
    <property type="entry name" value="IRON-SULFUR FLAVOPROTEIN MJ1083"/>
    <property type="match status" value="1"/>
</dbReference>
<comment type="cofactor">
    <cofactor evidence="2">
        <name>[4Fe-4S] cluster</name>
        <dbReference type="ChEBI" id="CHEBI:49883"/>
    </cofactor>
</comment>
<feature type="domain" description="NADPH-dependent FMN reductase-like" evidence="6">
    <location>
        <begin position="1"/>
        <end position="154"/>
    </location>
</feature>
<dbReference type="KEGG" id="mpl:Mpal_1184"/>
<keyword evidence="3" id="KW-0285">Flavoprotein</keyword>
<dbReference type="InterPro" id="IPR005025">
    <property type="entry name" value="FMN_Rdtase-like_dom"/>
</dbReference>
<dbReference type="GO" id="GO:0016491">
    <property type="term" value="F:oxidoreductase activity"/>
    <property type="evidence" value="ECO:0007669"/>
    <property type="project" value="InterPro"/>
</dbReference>
<dbReference type="EMBL" id="CP001338">
    <property type="protein sequence ID" value="ACL16524.1"/>
    <property type="molecule type" value="Genomic_DNA"/>
</dbReference>
<evidence type="ECO:0000256" key="3">
    <source>
        <dbReference type="ARBA" id="ARBA00022630"/>
    </source>
</evidence>
<dbReference type="GeneID" id="7270457"/>
<reference evidence="7 8" key="1">
    <citation type="journal article" date="2015" name="Genome Announc.">
        <title>Complete Genome Sequence of Methanosphaerula palustris E1-9CT, a Hydrogenotrophic Methanogen Isolated from a Minerotrophic Fen Peatland.</title>
        <authorList>
            <person name="Cadillo-Quiroz H."/>
            <person name="Browne P."/>
            <person name="Kyrpides N."/>
            <person name="Woyke T."/>
            <person name="Goodwin L."/>
            <person name="Detter C."/>
            <person name="Yavitt J.B."/>
            <person name="Zinder S.H."/>
        </authorList>
    </citation>
    <scope>NUCLEOTIDE SEQUENCE [LARGE SCALE GENOMIC DNA]</scope>
    <source>
        <strain evidence="8">ATCC BAA-1556 / DSM 19958 / E1-9c</strain>
    </source>
</reference>
<evidence type="ECO:0000313" key="7">
    <source>
        <dbReference type="EMBL" id="ACL16524.1"/>
    </source>
</evidence>
<name>B8GHB9_METPE</name>
<evidence type="ECO:0000256" key="4">
    <source>
        <dbReference type="ARBA" id="ARBA00022643"/>
    </source>
</evidence>
<proteinExistence type="inferred from homology"/>
<evidence type="ECO:0000313" key="8">
    <source>
        <dbReference type="Proteomes" id="UP000002457"/>
    </source>
</evidence>
<keyword evidence="8" id="KW-1185">Reference proteome</keyword>
<dbReference type="Pfam" id="PF03358">
    <property type="entry name" value="FMN_red"/>
    <property type="match status" value="1"/>
</dbReference>
<dbReference type="InterPro" id="IPR029039">
    <property type="entry name" value="Flavoprotein-like_sf"/>
</dbReference>
<dbReference type="RefSeq" id="WP_012617843.1">
    <property type="nucleotide sequence ID" value="NC_011832.1"/>
</dbReference>
<organism evidence="7 8">
    <name type="scientific">Methanosphaerula palustris (strain ATCC BAA-1556 / DSM 19958 / E1-9c)</name>
    <dbReference type="NCBI Taxonomy" id="521011"/>
    <lineage>
        <taxon>Archaea</taxon>
        <taxon>Methanobacteriati</taxon>
        <taxon>Methanobacteriota</taxon>
        <taxon>Stenosarchaea group</taxon>
        <taxon>Methanomicrobia</taxon>
        <taxon>Methanomicrobiales</taxon>
        <taxon>Methanoregulaceae</taxon>
        <taxon>Methanosphaerula</taxon>
    </lineage>
</organism>
<dbReference type="SUPFAM" id="SSF52218">
    <property type="entry name" value="Flavoproteins"/>
    <property type="match status" value="1"/>
</dbReference>
<evidence type="ECO:0000256" key="5">
    <source>
        <dbReference type="ARBA" id="ARBA00038292"/>
    </source>
</evidence>
<keyword evidence="4" id="KW-0288">FMN</keyword>
<dbReference type="OrthoDB" id="9059at2157"/>
<comment type="similarity">
    <text evidence="5">Belongs to the SsuE family. Isf subfamily.</text>
</comment>
<dbReference type="Gene3D" id="3.40.50.360">
    <property type="match status" value="1"/>
</dbReference>
<evidence type="ECO:0000256" key="1">
    <source>
        <dbReference type="ARBA" id="ARBA00001917"/>
    </source>
</evidence>
<dbReference type="Proteomes" id="UP000002457">
    <property type="component" value="Chromosome"/>
</dbReference>
<evidence type="ECO:0000256" key="2">
    <source>
        <dbReference type="ARBA" id="ARBA00001966"/>
    </source>
</evidence>
<dbReference type="InterPro" id="IPR051796">
    <property type="entry name" value="ISF_SsuE-like"/>
</dbReference>
<dbReference type="HOGENOM" id="CLU_050993_1_0_2"/>
<dbReference type="PANTHER" id="PTHR43278">
    <property type="entry name" value="NAD(P)H-DEPENDENT FMN-CONTAINING OXIDOREDUCTASE YWQN-RELATED"/>
    <property type="match status" value="1"/>
</dbReference>
<dbReference type="eggNOG" id="arCOG02572">
    <property type="taxonomic scope" value="Archaea"/>
</dbReference>
<evidence type="ECO:0000259" key="6">
    <source>
        <dbReference type="Pfam" id="PF03358"/>
    </source>
</evidence>
<comment type="cofactor">
    <cofactor evidence="1">
        <name>FMN</name>
        <dbReference type="ChEBI" id="CHEBI:58210"/>
    </cofactor>
</comment>